<dbReference type="AlphaFoldDB" id="A0A0D9ZVU5"/>
<reference evidence="1" key="1">
    <citation type="submission" date="2015-04" db="UniProtKB">
        <authorList>
            <consortium name="EnsemblPlants"/>
        </authorList>
    </citation>
    <scope>IDENTIFICATION</scope>
</reference>
<dbReference type="Gramene" id="OGLUM05G07910.1">
    <property type="protein sequence ID" value="OGLUM05G07910.1"/>
    <property type="gene ID" value="OGLUM05G07910"/>
</dbReference>
<evidence type="ECO:0000313" key="2">
    <source>
        <dbReference type="Proteomes" id="UP000026961"/>
    </source>
</evidence>
<dbReference type="Proteomes" id="UP000026961">
    <property type="component" value="Chromosome 5"/>
</dbReference>
<name>A0A0D9ZVU5_9ORYZ</name>
<accession>A0A0D9ZVU5</accession>
<proteinExistence type="predicted"/>
<keyword evidence="2" id="KW-1185">Reference proteome</keyword>
<protein>
    <submittedName>
        <fullName evidence="1">Uncharacterized protein</fullName>
    </submittedName>
</protein>
<dbReference type="EnsemblPlants" id="OGLUM05G07910.1">
    <property type="protein sequence ID" value="OGLUM05G07910.1"/>
    <property type="gene ID" value="OGLUM05G07910"/>
</dbReference>
<sequence length="80" mass="9383">MRRLVGGRALVQRCPHIDGEWPVVEKWSDNMLRMEEEYITSAAQDSAFNRDENGETQHSWYDRNAWNVKLSETEEVVVSE</sequence>
<dbReference type="HOGENOM" id="CLU_2593689_0_0_1"/>
<reference evidence="1" key="2">
    <citation type="submission" date="2018-05" db="EMBL/GenBank/DDBJ databases">
        <title>OgluRS3 (Oryza glumaepatula Reference Sequence Version 3).</title>
        <authorList>
            <person name="Zhang J."/>
            <person name="Kudrna D."/>
            <person name="Lee S."/>
            <person name="Talag J."/>
            <person name="Welchert J."/>
            <person name="Wing R.A."/>
        </authorList>
    </citation>
    <scope>NUCLEOTIDE SEQUENCE [LARGE SCALE GENOMIC DNA]</scope>
</reference>
<organism evidence="1">
    <name type="scientific">Oryza glumipatula</name>
    <dbReference type="NCBI Taxonomy" id="40148"/>
    <lineage>
        <taxon>Eukaryota</taxon>
        <taxon>Viridiplantae</taxon>
        <taxon>Streptophyta</taxon>
        <taxon>Embryophyta</taxon>
        <taxon>Tracheophyta</taxon>
        <taxon>Spermatophyta</taxon>
        <taxon>Magnoliopsida</taxon>
        <taxon>Liliopsida</taxon>
        <taxon>Poales</taxon>
        <taxon>Poaceae</taxon>
        <taxon>BOP clade</taxon>
        <taxon>Oryzoideae</taxon>
        <taxon>Oryzeae</taxon>
        <taxon>Oryzinae</taxon>
        <taxon>Oryza</taxon>
    </lineage>
</organism>
<evidence type="ECO:0000313" key="1">
    <source>
        <dbReference type="EnsemblPlants" id="OGLUM05G07910.1"/>
    </source>
</evidence>